<evidence type="ECO:0000256" key="2">
    <source>
        <dbReference type="ARBA" id="ARBA00022516"/>
    </source>
</evidence>
<keyword evidence="8" id="KW-0594">Phospholipid biosynthesis</keyword>
<dbReference type="Gene3D" id="1.20.1090.10">
    <property type="entry name" value="Dehydroquinate synthase-like - alpha domain"/>
    <property type="match status" value="1"/>
</dbReference>
<keyword evidence="5 13" id="KW-0560">Oxidoreductase</keyword>
<dbReference type="Gene3D" id="3.40.50.1970">
    <property type="match status" value="1"/>
</dbReference>
<evidence type="ECO:0000313" key="13">
    <source>
        <dbReference type="EMBL" id="HAV93156.1"/>
    </source>
</evidence>
<keyword evidence="1" id="KW-0963">Cytoplasm</keyword>
<keyword evidence="3 10" id="KW-0479">Metal-binding</keyword>
<feature type="binding site" evidence="12">
    <location>
        <begin position="94"/>
        <end position="98"/>
    </location>
    <ligand>
        <name>NAD(+)</name>
        <dbReference type="ChEBI" id="CHEBI:57540"/>
    </ligand>
</feature>
<keyword evidence="9" id="KW-1208">Phospholipid metabolism</keyword>
<dbReference type="InterPro" id="IPR032837">
    <property type="entry name" value="G1PDH"/>
</dbReference>
<dbReference type="EMBL" id="DMZY01000246">
    <property type="protein sequence ID" value="HAV93156.1"/>
    <property type="molecule type" value="Genomic_DNA"/>
</dbReference>
<dbReference type="EC" id="1.1.1.261" evidence="13"/>
<dbReference type="GO" id="GO:0050492">
    <property type="term" value="F:glycerol-1-phosphate dehydrogenase [NAD(P)+] activity"/>
    <property type="evidence" value="ECO:0007669"/>
    <property type="project" value="UniProtKB-EC"/>
</dbReference>
<dbReference type="InterPro" id="IPR016205">
    <property type="entry name" value="Glycerol_DH"/>
</dbReference>
<sequence>MYNSIDVPLFITIEDNALLKVKRILNRSNIYTNNPMIVTDKGVSSTFAEIVRKKLKIKKEMMIFIDQNTDEEVKRVEHSARKFKVDFIIGVGGGKALDISKLTSYRYGSYFISIPTLPSHDGIASPVASINVSGTRMSLNASMPVGIIVDIEVIKKAPLRFIYSGIMDLLSNISAIKDWKLSYEKGFEVRYNGFSRAIAYSSAENILNYDDSNVYSEDFLTVLLNGLVLSGIAMEIAGSSRPASGAEHNFSHAYDYLFPDNNLLHGEKVGIGHLLISYFRDKGEYKKLIECYSRYGIMKSFRKMKLSHEVLFNTFEYARTIRKERYSILNELDISEKNINKAVSDVLKLF</sequence>
<protein>
    <submittedName>
        <fullName evidence="13">NAD(P)-dependent glycerol-1-phosphate dehydrogenase</fullName>
        <ecNumber evidence="13">1.1.1.261</ecNumber>
    </submittedName>
</protein>
<feature type="binding site" evidence="10">
    <location>
        <position position="168"/>
    </location>
    <ligand>
        <name>glycerol</name>
        <dbReference type="ChEBI" id="CHEBI:17754"/>
    </ligand>
</feature>
<evidence type="ECO:0000256" key="1">
    <source>
        <dbReference type="ARBA" id="ARBA00022490"/>
    </source>
</evidence>
<comment type="caution">
    <text evidence="13">The sequence shown here is derived from an EMBL/GenBank/DDBJ whole genome shotgun (WGS) entry which is preliminary data.</text>
</comment>
<evidence type="ECO:0000256" key="5">
    <source>
        <dbReference type="ARBA" id="ARBA00023002"/>
    </source>
</evidence>
<feature type="binding site" evidence="12">
    <location>
        <position position="125"/>
    </location>
    <ligand>
        <name>NAD(+)</name>
        <dbReference type="ChEBI" id="CHEBI:57540"/>
    </ligand>
</feature>
<evidence type="ECO:0000313" key="14">
    <source>
        <dbReference type="Proteomes" id="UP000264062"/>
    </source>
</evidence>
<feature type="binding site" evidence="11">
    <location>
        <position position="121"/>
    </location>
    <ligand>
        <name>glycerol</name>
        <dbReference type="ChEBI" id="CHEBI:17754"/>
    </ligand>
</feature>
<dbReference type="PANTHER" id="PTHR43616:SF5">
    <property type="entry name" value="GLYCEROL DEHYDROGENASE 1"/>
    <property type="match status" value="1"/>
</dbReference>
<evidence type="ECO:0000256" key="7">
    <source>
        <dbReference type="ARBA" id="ARBA00023098"/>
    </source>
</evidence>
<dbReference type="Pfam" id="PF13685">
    <property type="entry name" value="Fe-ADH_2"/>
    <property type="match status" value="1"/>
</dbReference>
<feature type="binding site" evidence="10">
    <location>
        <position position="248"/>
    </location>
    <ligand>
        <name>glycerol</name>
        <dbReference type="ChEBI" id="CHEBI:17754"/>
    </ligand>
</feature>
<dbReference type="AlphaFoldDB" id="A0A350HC90"/>
<evidence type="ECO:0000256" key="3">
    <source>
        <dbReference type="ARBA" id="ARBA00022723"/>
    </source>
</evidence>
<dbReference type="SUPFAM" id="SSF56796">
    <property type="entry name" value="Dehydroquinate synthase-like"/>
    <property type="match status" value="1"/>
</dbReference>
<keyword evidence="10" id="KW-0862">Zinc</keyword>
<dbReference type="PANTHER" id="PTHR43616">
    <property type="entry name" value="GLYCEROL DEHYDROGENASE"/>
    <property type="match status" value="1"/>
</dbReference>
<name>A0A350HC90_UNCW3</name>
<keyword evidence="7" id="KW-0443">Lipid metabolism</keyword>
<dbReference type="CDD" id="cd08174">
    <property type="entry name" value="G1PDH-like"/>
    <property type="match status" value="1"/>
</dbReference>
<reference evidence="13 14" key="1">
    <citation type="journal article" date="2018" name="Nat. Biotechnol.">
        <title>A standardized bacterial taxonomy based on genome phylogeny substantially revises the tree of life.</title>
        <authorList>
            <person name="Parks D.H."/>
            <person name="Chuvochina M."/>
            <person name="Waite D.W."/>
            <person name="Rinke C."/>
            <person name="Skarshewski A."/>
            <person name="Chaumeil P.A."/>
            <person name="Hugenholtz P."/>
        </authorList>
    </citation>
    <scope>NUCLEOTIDE SEQUENCE [LARGE SCALE GENOMIC DNA]</scope>
    <source>
        <strain evidence="13">UBA9956</strain>
    </source>
</reference>
<proteinExistence type="predicted"/>
<evidence type="ECO:0000256" key="10">
    <source>
        <dbReference type="PIRSR" id="PIRSR000112-1"/>
    </source>
</evidence>
<organism evidence="13 14">
    <name type="scientific">candidate division WOR-3 bacterium</name>
    <dbReference type="NCBI Taxonomy" id="2052148"/>
    <lineage>
        <taxon>Bacteria</taxon>
        <taxon>Bacteria division WOR-3</taxon>
    </lineage>
</organism>
<evidence type="ECO:0000256" key="12">
    <source>
        <dbReference type="PIRSR" id="PIRSR000112-3"/>
    </source>
</evidence>
<evidence type="ECO:0000256" key="8">
    <source>
        <dbReference type="ARBA" id="ARBA00023209"/>
    </source>
</evidence>
<gene>
    <name evidence="13" type="primary">egsA</name>
    <name evidence="13" type="ORF">DCW38_08280</name>
</gene>
<dbReference type="Proteomes" id="UP000264062">
    <property type="component" value="Unassembled WGS sequence"/>
</dbReference>
<keyword evidence="2" id="KW-0444">Lipid biosynthesis</keyword>
<keyword evidence="6 12" id="KW-0520">NAD</keyword>
<dbReference type="GO" id="GO:0008654">
    <property type="term" value="P:phospholipid biosynthetic process"/>
    <property type="evidence" value="ECO:0007669"/>
    <property type="project" value="UniProtKB-KW"/>
</dbReference>
<feature type="binding site" evidence="12">
    <location>
        <begin position="116"/>
        <end position="119"/>
    </location>
    <ligand>
        <name>NAD(+)</name>
        <dbReference type="ChEBI" id="CHEBI:57540"/>
    </ligand>
</feature>
<dbReference type="GO" id="GO:0046872">
    <property type="term" value="F:metal ion binding"/>
    <property type="evidence" value="ECO:0007669"/>
    <property type="project" value="UniProtKB-KW"/>
</dbReference>
<accession>A0A350HC90</accession>
<evidence type="ECO:0000256" key="4">
    <source>
        <dbReference type="ARBA" id="ARBA00022857"/>
    </source>
</evidence>
<feature type="binding site" evidence="10">
    <location>
        <position position="265"/>
    </location>
    <ligand>
        <name>glycerol</name>
        <dbReference type="ChEBI" id="CHEBI:17754"/>
    </ligand>
</feature>
<evidence type="ECO:0000256" key="11">
    <source>
        <dbReference type="PIRSR" id="PIRSR000112-2"/>
    </source>
</evidence>
<evidence type="ECO:0000256" key="6">
    <source>
        <dbReference type="ARBA" id="ARBA00023027"/>
    </source>
</evidence>
<keyword evidence="4" id="KW-0521">NADP</keyword>
<comment type="cofactor">
    <cofactor evidence="10">
        <name>Zn(2+)</name>
        <dbReference type="ChEBI" id="CHEBI:29105"/>
    </cofactor>
    <text evidence="10">Binds 1 zinc ion per subunit.</text>
</comment>
<dbReference type="PIRSF" id="PIRSF000112">
    <property type="entry name" value="Glycerol_dehydrogenase"/>
    <property type="match status" value="1"/>
</dbReference>
<evidence type="ECO:0000256" key="9">
    <source>
        <dbReference type="ARBA" id="ARBA00023264"/>
    </source>
</evidence>